<evidence type="ECO:0000256" key="4">
    <source>
        <dbReference type="ARBA" id="ARBA00011529"/>
    </source>
</evidence>
<keyword evidence="10 12" id="KW-0564">Palmitate</keyword>
<comment type="function">
    <text evidence="1">Part of the ABC transporter complex PstSACB involved in phosphate import.</text>
</comment>
<dbReference type="RefSeq" id="WP_071612938.1">
    <property type="nucleotide sequence ID" value="NZ_CP015756.1"/>
</dbReference>
<dbReference type="Pfam" id="PF12849">
    <property type="entry name" value="PBP_like_2"/>
    <property type="match status" value="1"/>
</dbReference>
<comment type="similarity">
    <text evidence="3 12">Belongs to the PstS family.</text>
</comment>
<evidence type="ECO:0000256" key="10">
    <source>
        <dbReference type="ARBA" id="ARBA00023139"/>
    </source>
</evidence>
<keyword evidence="8 12" id="KW-0732">Signal</keyword>
<dbReference type="PANTHER" id="PTHR30570:SF4">
    <property type="entry name" value="PHOSPHATE-BINDING PROTEIN PSTS 1"/>
    <property type="match status" value="1"/>
</dbReference>
<evidence type="ECO:0000256" key="6">
    <source>
        <dbReference type="ARBA" id="ARBA00022475"/>
    </source>
</evidence>
<evidence type="ECO:0000259" key="13">
    <source>
        <dbReference type="Pfam" id="PF12849"/>
    </source>
</evidence>
<gene>
    <name evidence="14" type="ORF">A7L45_11475</name>
</gene>
<dbReference type="GO" id="GO:0042301">
    <property type="term" value="F:phosphate ion binding"/>
    <property type="evidence" value="ECO:0007669"/>
    <property type="project" value="UniProtKB-UniRule"/>
</dbReference>
<dbReference type="NCBIfam" id="TIGR02136">
    <property type="entry name" value="ptsS_2"/>
    <property type="match status" value="1"/>
</dbReference>
<feature type="domain" description="PBP" evidence="13">
    <location>
        <begin position="37"/>
        <end position="277"/>
    </location>
</feature>
<evidence type="ECO:0000256" key="1">
    <source>
        <dbReference type="ARBA" id="ARBA00002841"/>
    </source>
</evidence>
<evidence type="ECO:0000256" key="2">
    <source>
        <dbReference type="ARBA" id="ARBA00004193"/>
    </source>
</evidence>
<keyword evidence="6 12" id="KW-1003">Cell membrane</keyword>
<evidence type="ECO:0000313" key="15">
    <source>
        <dbReference type="Proteomes" id="UP000182569"/>
    </source>
</evidence>
<keyword evidence="9" id="KW-0472">Membrane</keyword>
<dbReference type="AlphaFoldDB" id="A0A1J0GI60"/>
<feature type="signal peptide" evidence="12">
    <location>
        <begin position="1"/>
        <end position="19"/>
    </location>
</feature>
<dbReference type="Gene3D" id="3.40.190.10">
    <property type="entry name" value="Periplasmic binding protein-like II"/>
    <property type="match status" value="2"/>
</dbReference>
<evidence type="ECO:0000256" key="3">
    <source>
        <dbReference type="ARBA" id="ARBA00008725"/>
    </source>
</evidence>
<proteinExistence type="inferred from homology"/>
<dbReference type="PANTHER" id="PTHR30570">
    <property type="entry name" value="PERIPLASMIC PHOSPHATE BINDING COMPONENT OF PHOSPHATE ABC TRANSPORTER"/>
    <property type="match status" value="1"/>
</dbReference>
<evidence type="ECO:0000256" key="11">
    <source>
        <dbReference type="ARBA" id="ARBA00023288"/>
    </source>
</evidence>
<comment type="subunit">
    <text evidence="4 12">The complex is composed of two ATP-binding proteins (PstB), two transmembrane proteins (PstC and PstA) and a solute-binding protein (PstS).</text>
</comment>
<dbReference type="InterPro" id="IPR024370">
    <property type="entry name" value="PBP_domain"/>
</dbReference>
<dbReference type="GO" id="GO:0005886">
    <property type="term" value="C:plasma membrane"/>
    <property type="evidence" value="ECO:0007669"/>
    <property type="project" value="UniProtKB-SubCell"/>
</dbReference>
<comment type="function">
    <text evidence="12">Involved in the system for phosphate transport across the cytoplasmic membrane.</text>
</comment>
<feature type="chain" id="PRO_5039748818" description="Phosphate-binding protein" evidence="12">
    <location>
        <begin position="20"/>
        <end position="298"/>
    </location>
</feature>
<dbReference type="Proteomes" id="UP000182569">
    <property type="component" value="Chromosome"/>
</dbReference>
<evidence type="ECO:0000256" key="12">
    <source>
        <dbReference type="RuleBase" id="RU367119"/>
    </source>
</evidence>
<keyword evidence="15" id="KW-1185">Reference proteome</keyword>
<protein>
    <recommendedName>
        <fullName evidence="12">Phosphate-binding protein</fullName>
    </recommendedName>
</protein>
<dbReference type="GO" id="GO:0006817">
    <property type="term" value="P:phosphate ion transport"/>
    <property type="evidence" value="ECO:0007669"/>
    <property type="project" value="UniProtKB-UniRule"/>
</dbReference>
<name>A0A1J0GI60_9CLOT</name>
<dbReference type="EMBL" id="CP015756">
    <property type="protein sequence ID" value="APC40648.1"/>
    <property type="molecule type" value="Genomic_DNA"/>
</dbReference>
<sequence length="298" mass="31263">MKKKYLKLMVATLTVAMTAGFLTGCGSKAETTPKTTTKAATATSGSITAAGSTALQPLAELGAKNFKLKNTGATVNVQGGGSGTGLKQVGEGSVEIGNSDIYAKDKAGIDAAALTDTKVCVIGFAAVTNPKVKVESLTKKQLIDIFTGKIKNWKEVGGADIKVTIINRPKSSGTRATFKEFGLDKKEEATGLTSDSSGAVLKTVKQTDGAISYLALSAFADATNKEGLNILKIDGVEATAANISTDKYKIWSYEHMYTKGVPTGITKAYLDYMTSSEMHASITKLGYIPMADMKAKRD</sequence>
<dbReference type="SUPFAM" id="SSF53850">
    <property type="entry name" value="Periplasmic binding protein-like II"/>
    <property type="match status" value="1"/>
</dbReference>
<keyword evidence="11 12" id="KW-0449">Lipoprotein</keyword>
<evidence type="ECO:0000256" key="7">
    <source>
        <dbReference type="ARBA" id="ARBA00022592"/>
    </source>
</evidence>
<accession>A0A1J0GI60</accession>
<dbReference type="InterPro" id="IPR050811">
    <property type="entry name" value="Phosphate_ABC_transporter"/>
</dbReference>
<dbReference type="PROSITE" id="PS51257">
    <property type="entry name" value="PROKAR_LIPOPROTEIN"/>
    <property type="match status" value="1"/>
</dbReference>
<organism evidence="14 15">
    <name type="scientific">Clostridium estertheticum subsp. estertheticum</name>
    <dbReference type="NCBI Taxonomy" id="1552"/>
    <lineage>
        <taxon>Bacteria</taxon>
        <taxon>Bacillati</taxon>
        <taxon>Bacillota</taxon>
        <taxon>Clostridia</taxon>
        <taxon>Eubacteriales</taxon>
        <taxon>Clostridiaceae</taxon>
        <taxon>Clostridium</taxon>
    </lineage>
</organism>
<keyword evidence="7 12" id="KW-0592">Phosphate transport</keyword>
<evidence type="ECO:0000256" key="8">
    <source>
        <dbReference type="ARBA" id="ARBA00022729"/>
    </source>
</evidence>
<dbReference type="STRING" id="1552.A7L45_11475"/>
<evidence type="ECO:0000313" key="14">
    <source>
        <dbReference type="EMBL" id="APC40648.1"/>
    </source>
</evidence>
<comment type="subcellular location">
    <subcellularLocation>
        <location evidence="2 12">Cell membrane</location>
        <topology evidence="2 12">Lipid-anchor</topology>
    </subcellularLocation>
</comment>
<dbReference type="KEGG" id="ceu:A7L45_11475"/>
<dbReference type="CDD" id="cd13653">
    <property type="entry name" value="PBP2_phosphate_like_1"/>
    <property type="match status" value="1"/>
</dbReference>
<evidence type="ECO:0000256" key="9">
    <source>
        <dbReference type="ARBA" id="ARBA00023136"/>
    </source>
</evidence>
<keyword evidence="5 12" id="KW-0813">Transport</keyword>
<evidence type="ECO:0000256" key="5">
    <source>
        <dbReference type="ARBA" id="ARBA00022448"/>
    </source>
</evidence>
<dbReference type="InterPro" id="IPR011862">
    <property type="entry name" value="Phos-bd"/>
</dbReference>
<reference evidence="15" key="1">
    <citation type="journal article" date="2016" name="Front. Microbiol.">
        <title>Complete Genome Sequence of Clostridium estertheticum DSM 8809, a Microbe Identified in Spoiled Vacuum Packed Beef.</title>
        <authorList>
            <person name="Yu Z."/>
            <person name="Gunn L."/>
            <person name="Brennan E."/>
            <person name="Reid R."/>
            <person name="Wall P.G."/>
            <person name="Gaora O.P."/>
            <person name="Hurley D."/>
            <person name="Bolton D."/>
            <person name="Fanning S."/>
        </authorList>
    </citation>
    <scope>NUCLEOTIDE SEQUENCE [LARGE SCALE GENOMIC DNA]</scope>
    <source>
        <strain evidence="15">DSM 8809</strain>
    </source>
</reference>